<name>A0A0F9PHA1_9ZZZZ</name>
<evidence type="ECO:0008006" key="2">
    <source>
        <dbReference type="Google" id="ProtNLM"/>
    </source>
</evidence>
<accession>A0A0F9PHA1</accession>
<reference evidence="1" key="1">
    <citation type="journal article" date="2015" name="Nature">
        <title>Complex archaea that bridge the gap between prokaryotes and eukaryotes.</title>
        <authorList>
            <person name="Spang A."/>
            <person name="Saw J.H."/>
            <person name="Jorgensen S.L."/>
            <person name="Zaremba-Niedzwiedzka K."/>
            <person name="Martijn J."/>
            <person name="Lind A.E."/>
            <person name="van Eijk R."/>
            <person name="Schleper C."/>
            <person name="Guy L."/>
            <person name="Ettema T.J."/>
        </authorList>
    </citation>
    <scope>NUCLEOTIDE SEQUENCE</scope>
</reference>
<dbReference type="Pfam" id="PF03692">
    <property type="entry name" value="CxxCxxCC"/>
    <property type="match status" value="1"/>
</dbReference>
<evidence type="ECO:0000313" key="1">
    <source>
        <dbReference type="EMBL" id="KKM92697.1"/>
    </source>
</evidence>
<dbReference type="EMBL" id="LAZR01006357">
    <property type="protein sequence ID" value="KKM92697.1"/>
    <property type="molecule type" value="Genomic_DNA"/>
</dbReference>
<gene>
    <name evidence="1" type="ORF">LCGC14_1215730</name>
</gene>
<dbReference type="InterPro" id="IPR005358">
    <property type="entry name" value="Puta_zinc/iron-chelating_dom"/>
</dbReference>
<proteinExistence type="predicted"/>
<dbReference type="AlphaFoldDB" id="A0A0F9PHA1"/>
<organism evidence="1">
    <name type="scientific">marine sediment metagenome</name>
    <dbReference type="NCBI Taxonomy" id="412755"/>
    <lineage>
        <taxon>unclassified sequences</taxon>
        <taxon>metagenomes</taxon>
        <taxon>ecological metagenomes</taxon>
    </lineage>
</organism>
<protein>
    <recommendedName>
        <fullName evidence="2">Zinc/iron-chelating domain-containing protein</fullName>
    </recommendedName>
</protein>
<sequence>MNRDRCTGHCCEVFKLPFSPDGLRVAVKSTEEGRKGYKDIEVIEDMVIPLGKVMNMSGEGQDFWNYACRHFDSEKKLCKIYEKRPDMCRKYGEEHPCDTSGCTFTRAKRDPELIK</sequence>
<comment type="caution">
    <text evidence="1">The sequence shown here is derived from an EMBL/GenBank/DDBJ whole genome shotgun (WGS) entry which is preliminary data.</text>
</comment>